<evidence type="ECO:0000313" key="5">
    <source>
        <dbReference type="EMBL" id="CAC5387071.1"/>
    </source>
</evidence>
<dbReference type="PROSITE" id="PS00741">
    <property type="entry name" value="DH_1"/>
    <property type="match status" value="1"/>
</dbReference>
<dbReference type="PROSITE" id="PS50010">
    <property type="entry name" value="DH_2"/>
    <property type="match status" value="1"/>
</dbReference>
<evidence type="ECO:0000256" key="1">
    <source>
        <dbReference type="SAM" id="Coils"/>
    </source>
</evidence>
<evidence type="ECO:0000259" key="3">
    <source>
        <dbReference type="PROSITE" id="PS50003"/>
    </source>
</evidence>
<dbReference type="InterPro" id="IPR051092">
    <property type="entry name" value="FYVE_RhoGEF_PH"/>
</dbReference>
<dbReference type="GO" id="GO:0035556">
    <property type="term" value="P:intracellular signal transduction"/>
    <property type="evidence" value="ECO:0007669"/>
    <property type="project" value="InterPro"/>
</dbReference>
<name>A0A6J8BV12_MYTCO</name>
<evidence type="ECO:0000259" key="4">
    <source>
        <dbReference type="PROSITE" id="PS50010"/>
    </source>
</evidence>
<dbReference type="Pfam" id="PF00169">
    <property type="entry name" value="PH"/>
    <property type="match status" value="1"/>
</dbReference>
<dbReference type="AlphaFoldDB" id="A0A6J8BV12"/>
<dbReference type="SMART" id="SM00233">
    <property type="entry name" value="PH"/>
    <property type="match status" value="1"/>
</dbReference>
<reference evidence="5 6" key="1">
    <citation type="submission" date="2020-06" db="EMBL/GenBank/DDBJ databases">
        <authorList>
            <person name="Li R."/>
            <person name="Bekaert M."/>
        </authorList>
    </citation>
    <scope>NUCLEOTIDE SEQUENCE [LARGE SCALE GENOMIC DNA]</scope>
    <source>
        <strain evidence="5">Wild</strain>
        <strain evidence="6">wild</strain>
    </source>
</reference>
<feature type="coiled-coil region" evidence="1">
    <location>
        <begin position="8"/>
        <end position="35"/>
    </location>
</feature>
<keyword evidence="1" id="KW-0175">Coiled coil</keyword>
<feature type="domain" description="DH" evidence="4">
    <location>
        <begin position="33"/>
        <end position="204"/>
    </location>
</feature>
<dbReference type="SUPFAM" id="SSF48065">
    <property type="entry name" value="DBL homology domain (DH-domain)"/>
    <property type="match status" value="1"/>
</dbReference>
<dbReference type="InterPro" id="IPR001849">
    <property type="entry name" value="PH_domain"/>
</dbReference>
<dbReference type="SUPFAM" id="SSF50729">
    <property type="entry name" value="PH domain-like"/>
    <property type="match status" value="1"/>
</dbReference>
<dbReference type="PROSITE" id="PS50003">
    <property type="entry name" value="PH_DOMAIN"/>
    <property type="match status" value="1"/>
</dbReference>
<dbReference type="OrthoDB" id="245697at2759"/>
<dbReference type="GO" id="GO:0005085">
    <property type="term" value="F:guanyl-nucleotide exchange factor activity"/>
    <property type="evidence" value="ECO:0007669"/>
    <property type="project" value="InterPro"/>
</dbReference>
<dbReference type="Gene3D" id="2.30.29.30">
    <property type="entry name" value="Pleckstrin-homology domain (PH domain)/Phosphotyrosine-binding domain (PTB)"/>
    <property type="match status" value="1"/>
</dbReference>
<accession>A0A6J8BV12</accession>
<proteinExistence type="predicted"/>
<gene>
    <name evidence="5" type="ORF">MCOR_22447</name>
</gene>
<evidence type="ECO:0000256" key="2">
    <source>
        <dbReference type="SAM" id="MobiDB-lite"/>
    </source>
</evidence>
<dbReference type="CDD" id="cd00160">
    <property type="entry name" value="RhoGEF"/>
    <property type="match status" value="1"/>
</dbReference>
<dbReference type="PANTHER" id="PTHR12673:SF159">
    <property type="entry name" value="LD03170P"/>
    <property type="match status" value="1"/>
</dbReference>
<keyword evidence="6" id="KW-1185">Reference proteome</keyword>
<dbReference type="InterPro" id="IPR001331">
    <property type="entry name" value="GDS_CDC24_CS"/>
</dbReference>
<dbReference type="InterPro" id="IPR011993">
    <property type="entry name" value="PH-like_dom_sf"/>
</dbReference>
<dbReference type="EMBL" id="CACVKT020003965">
    <property type="protein sequence ID" value="CAC5387073.1"/>
    <property type="molecule type" value="Genomic_DNA"/>
</dbReference>
<feature type="domain" description="PH" evidence="3">
    <location>
        <begin position="247"/>
        <end position="346"/>
    </location>
</feature>
<dbReference type="Gene3D" id="1.20.900.10">
    <property type="entry name" value="Dbl homology (DH) domain"/>
    <property type="match status" value="1"/>
</dbReference>
<evidence type="ECO:0000313" key="6">
    <source>
        <dbReference type="Proteomes" id="UP000507470"/>
    </source>
</evidence>
<dbReference type="InterPro" id="IPR000219">
    <property type="entry name" value="DH_dom"/>
</dbReference>
<dbReference type="Pfam" id="PF00621">
    <property type="entry name" value="RhoGEF"/>
    <property type="match status" value="1"/>
</dbReference>
<protein>
    <recommendedName>
        <fullName evidence="7">Rho guanine nucleotide exchange factor 39</fullName>
    </recommendedName>
</protein>
<feature type="region of interest" description="Disordered" evidence="2">
    <location>
        <begin position="354"/>
        <end position="487"/>
    </location>
</feature>
<dbReference type="Proteomes" id="UP000507470">
    <property type="component" value="Unassembled WGS sequence"/>
</dbReference>
<feature type="compositionally biased region" description="Basic and acidic residues" evidence="2">
    <location>
        <begin position="374"/>
        <end position="383"/>
    </location>
</feature>
<dbReference type="EMBL" id="CACVKT020003965">
    <property type="protein sequence ID" value="CAC5387071.1"/>
    <property type="molecule type" value="Genomic_DNA"/>
</dbReference>
<dbReference type="InterPro" id="IPR035899">
    <property type="entry name" value="DBL_dom_sf"/>
</dbReference>
<dbReference type="GO" id="GO:0005737">
    <property type="term" value="C:cytoplasm"/>
    <property type="evidence" value="ECO:0007669"/>
    <property type="project" value="TreeGrafter"/>
</dbReference>
<dbReference type="PANTHER" id="PTHR12673">
    <property type="entry name" value="FACIOGENITAL DYSPLASIA PROTEIN"/>
    <property type="match status" value="1"/>
</dbReference>
<organism evidence="5 6">
    <name type="scientific">Mytilus coruscus</name>
    <name type="common">Sea mussel</name>
    <dbReference type="NCBI Taxonomy" id="42192"/>
    <lineage>
        <taxon>Eukaryota</taxon>
        <taxon>Metazoa</taxon>
        <taxon>Spiralia</taxon>
        <taxon>Lophotrochozoa</taxon>
        <taxon>Mollusca</taxon>
        <taxon>Bivalvia</taxon>
        <taxon>Autobranchia</taxon>
        <taxon>Pteriomorphia</taxon>
        <taxon>Mytilida</taxon>
        <taxon>Mytiloidea</taxon>
        <taxon>Mytilidae</taxon>
        <taxon>Mytilinae</taxon>
        <taxon>Mytilus</taxon>
    </lineage>
</organism>
<evidence type="ECO:0008006" key="7">
    <source>
        <dbReference type="Google" id="ProtNLM"/>
    </source>
</evidence>
<dbReference type="SMART" id="SM00325">
    <property type="entry name" value="RhoGEF"/>
    <property type="match status" value="1"/>
</dbReference>
<sequence length="588" mass="68076">MLTTRSRFKVLNEIAQQNKEQIDTLTEEKREKRRKKVIRELFETEKTYLNHLELVNKYFDFPLRFNCLIPDNIHSKIFGNIEQIWEVNKTLQEYMEQTTIGQAFHYLGPFLKLYSSYANNHETALAALQEWLQKSTEFKDFIQTQEERSDLNGLKLNALLITPVQRIPRYRLLLEDLLQCTTEEHHDYIQIKESAHQVGEIASREFLREGVLKKVNTRKILAPGREFLREGVLKKVNKRKILAPGREFLREGVLKKVSRKGGKSHDRMFFLFSDMLLYGKAKFLDSGNNTYSCCCVLPLKHCQVERMFGHSKNGNTSLTETGGMFSVSHDPQNVQQWVETLESAIKKLCNNRSTLRKPSSNKLPMRGKSLWRQKKQEKMEDKKMKAKLQPVNEDTTTCPESPCLPDGLSPFKKTFPDFKSCMSPKRRKLEKEQTSSSQPPPRQRKRGVASMSDAYSSSPVSKRLTRRPLSESEYSQESDVFEDTNGWNTTHPASADCTENTFMQVTMDDLDLAEVTNNSFCQPKANDVKTSTDVYYTNSYREQKSQSCTRQPFTRLLNTGRGFTKRCHSAINNVQTRISETKQNCSIQ</sequence>